<name>A0A6G4WBI0_9HYPH</name>
<keyword evidence="1" id="KW-0812">Transmembrane</keyword>
<feature type="transmembrane region" description="Helical" evidence="1">
    <location>
        <begin position="223"/>
        <end position="244"/>
    </location>
</feature>
<organism evidence="2 3">
    <name type="scientific">Allomesorhizobium camelthorni</name>
    <dbReference type="NCBI Taxonomy" id="475069"/>
    <lineage>
        <taxon>Bacteria</taxon>
        <taxon>Pseudomonadati</taxon>
        <taxon>Pseudomonadota</taxon>
        <taxon>Alphaproteobacteria</taxon>
        <taxon>Hyphomicrobiales</taxon>
        <taxon>Phyllobacteriaceae</taxon>
        <taxon>Allomesorhizobium</taxon>
    </lineage>
</organism>
<protein>
    <submittedName>
        <fullName evidence="2">Uncharacterized protein</fullName>
    </submittedName>
</protein>
<dbReference type="AlphaFoldDB" id="A0A6G4WBI0"/>
<evidence type="ECO:0000256" key="1">
    <source>
        <dbReference type="SAM" id="Phobius"/>
    </source>
</evidence>
<sequence>MENDDDLEESGLEDDDSLQTVEAQALQQFDTDESGGWECRKILNDWFVKLQARAGDDDAQYRREIRDAIDVLNDIHWAINTGGIIPDPDDGKKRYVGRRLWVWPSDEDIRHPPKNWIGDRSPVRSDLLDKALAKYLKRPWLQHDIIDGSVINALLFTELAEVSEQVRVGAATGTPNWSYILSDGNELAQLGWAIALPIVGFLARWVLLPAVSIGLLIYRFQTAAIVVIGLWALYVLYRLVVIPARWRRRKVRREAAVKADEIIQAMLHAWLAARGSTINPTRLKELVKVAEERGAAFRPVLHTLIDRAIQRDPTALVTE</sequence>
<gene>
    <name evidence="2" type="ORF">G6N73_10295</name>
</gene>
<proteinExistence type="predicted"/>
<keyword evidence="3" id="KW-1185">Reference proteome</keyword>
<reference evidence="2 3" key="1">
    <citation type="submission" date="2020-02" db="EMBL/GenBank/DDBJ databases">
        <title>Genome sequence of strain CCNWXJ40-4.</title>
        <authorList>
            <person name="Gao J."/>
            <person name="Sun J."/>
        </authorList>
    </citation>
    <scope>NUCLEOTIDE SEQUENCE [LARGE SCALE GENOMIC DNA]</scope>
    <source>
        <strain evidence="2 3">CCNWXJ 40-4</strain>
    </source>
</reference>
<accession>A0A6G4WBI0</accession>
<dbReference type="RefSeq" id="WP_165027135.1">
    <property type="nucleotide sequence ID" value="NZ_JAAKZF010000010.1"/>
</dbReference>
<keyword evidence="1" id="KW-1133">Transmembrane helix</keyword>
<comment type="caution">
    <text evidence="2">The sequence shown here is derived from an EMBL/GenBank/DDBJ whole genome shotgun (WGS) entry which is preliminary data.</text>
</comment>
<dbReference type="EMBL" id="JAAKZF010000010">
    <property type="protein sequence ID" value="NGO51563.1"/>
    <property type="molecule type" value="Genomic_DNA"/>
</dbReference>
<dbReference type="Proteomes" id="UP001642900">
    <property type="component" value="Unassembled WGS sequence"/>
</dbReference>
<evidence type="ECO:0000313" key="2">
    <source>
        <dbReference type="EMBL" id="NGO51563.1"/>
    </source>
</evidence>
<keyword evidence="1" id="KW-0472">Membrane</keyword>
<evidence type="ECO:0000313" key="3">
    <source>
        <dbReference type="Proteomes" id="UP001642900"/>
    </source>
</evidence>